<dbReference type="NCBIfam" id="TIGR01352">
    <property type="entry name" value="tonB_Cterm"/>
    <property type="match status" value="1"/>
</dbReference>
<evidence type="ECO:0000256" key="4">
    <source>
        <dbReference type="ARBA" id="ARBA00022475"/>
    </source>
</evidence>
<evidence type="ECO:0000256" key="5">
    <source>
        <dbReference type="ARBA" id="ARBA00022519"/>
    </source>
</evidence>
<keyword evidence="3" id="KW-0813">Transport</keyword>
<comment type="similarity">
    <text evidence="2">Belongs to the TonB family.</text>
</comment>
<comment type="caution">
    <text evidence="11">The sequence shown here is derived from an EMBL/GenBank/DDBJ whole genome shotgun (WGS) entry which is preliminary data.</text>
</comment>
<evidence type="ECO:0000256" key="9">
    <source>
        <dbReference type="ARBA" id="ARBA00023136"/>
    </source>
</evidence>
<accession>A0A941IXB1</accession>
<dbReference type="GO" id="GO:0031992">
    <property type="term" value="F:energy transducer activity"/>
    <property type="evidence" value="ECO:0007669"/>
    <property type="project" value="TreeGrafter"/>
</dbReference>
<dbReference type="AlphaFoldDB" id="A0A941IXB1"/>
<dbReference type="Gene3D" id="3.30.1150.10">
    <property type="match status" value="1"/>
</dbReference>
<dbReference type="InterPro" id="IPR037682">
    <property type="entry name" value="TonB_C"/>
</dbReference>
<keyword evidence="5" id="KW-0997">Cell inner membrane</keyword>
<dbReference type="Proteomes" id="UP000679220">
    <property type="component" value="Unassembled WGS sequence"/>
</dbReference>
<evidence type="ECO:0000313" key="12">
    <source>
        <dbReference type="Proteomes" id="UP000679220"/>
    </source>
</evidence>
<protein>
    <submittedName>
        <fullName evidence="11">Energy transducer TonB</fullName>
    </submittedName>
</protein>
<sequence>MERLNQYEGNTTLFYGAKPIDDSEPLYFIVEQMPVFPGGEQGLRKYISQSVKYPVEAQKMRAQGRVYISFVVDKNGNLKDIKVARSVDYNLDKEALRVISNMPKWIPGYLNGEPVDVSYTIPINFILQCNADRMLNVDNF</sequence>
<keyword evidence="4" id="KW-1003">Cell membrane</keyword>
<dbReference type="FunFam" id="3.30.1150.10:FF:000002">
    <property type="entry name" value="Energy transducer TonB"/>
    <property type="match status" value="1"/>
</dbReference>
<name>A0A941IXB1_9BACT</name>
<organism evidence="11 12">
    <name type="scientific">Carboxylicivirga sediminis</name>
    <dbReference type="NCBI Taxonomy" id="2006564"/>
    <lineage>
        <taxon>Bacteria</taxon>
        <taxon>Pseudomonadati</taxon>
        <taxon>Bacteroidota</taxon>
        <taxon>Bacteroidia</taxon>
        <taxon>Marinilabiliales</taxon>
        <taxon>Marinilabiliaceae</taxon>
        <taxon>Carboxylicivirga</taxon>
    </lineage>
</organism>
<keyword evidence="12" id="KW-1185">Reference proteome</keyword>
<evidence type="ECO:0000256" key="6">
    <source>
        <dbReference type="ARBA" id="ARBA00022692"/>
    </source>
</evidence>
<dbReference type="PANTHER" id="PTHR33446:SF2">
    <property type="entry name" value="PROTEIN TONB"/>
    <property type="match status" value="1"/>
</dbReference>
<dbReference type="PROSITE" id="PS52015">
    <property type="entry name" value="TONB_CTD"/>
    <property type="match status" value="1"/>
</dbReference>
<proteinExistence type="inferred from homology"/>
<dbReference type="InterPro" id="IPR051045">
    <property type="entry name" value="TonB-dependent_transducer"/>
</dbReference>
<evidence type="ECO:0000256" key="8">
    <source>
        <dbReference type="ARBA" id="ARBA00022989"/>
    </source>
</evidence>
<reference evidence="11" key="1">
    <citation type="journal article" date="2018" name="Int. J. Syst. Evol. Microbiol.">
        <title>Carboxylicivirga sediminis sp. nov., isolated from coastal sediment.</title>
        <authorList>
            <person name="Wang F.Q."/>
            <person name="Ren L.H."/>
            <person name="Zou R.J."/>
            <person name="Sun Y.Z."/>
            <person name="Liu X.J."/>
            <person name="Jiang F."/>
            <person name="Liu L.J."/>
        </authorList>
    </citation>
    <scope>NUCLEOTIDE SEQUENCE</scope>
    <source>
        <strain evidence="11">JR1</strain>
    </source>
</reference>
<feature type="domain" description="TonB C-terminal" evidence="10">
    <location>
        <begin position="38"/>
        <end position="134"/>
    </location>
</feature>
<dbReference type="InterPro" id="IPR006260">
    <property type="entry name" value="TonB/TolA_C"/>
</dbReference>
<dbReference type="GO" id="GO:0055085">
    <property type="term" value="P:transmembrane transport"/>
    <property type="evidence" value="ECO:0007669"/>
    <property type="project" value="InterPro"/>
</dbReference>
<dbReference type="GO" id="GO:0098797">
    <property type="term" value="C:plasma membrane protein complex"/>
    <property type="evidence" value="ECO:0007669"/>
    <property type="project" value="TreeGrafter"/>
</dbReference>
<reference evidence="11" key="2">
    <citation type="submission" date="2021-04" db="EMBL/GenBank/DDBJ databases">
        <authorList>
            <person name="Zhang T."/>
            <person name="Zhang Y."/>
            <person name="Lu D."/>
            <person name="Zuo D."/>
            <person name="Du Z."/>
        </authorList>
    </citation>
    <scope>NUCLEOTIDE SEQUENCE</scope>
    <source>
        <strain evidence="11">JR1</strain>
    </source>
</reference>
<dbReference type="EMBL" id="JAGTAR010000002">
    <property type="protein sequence ID" value="MBR8534477.1"/>
    <property type="molecule type" value="Genomic_DNA"/>
</dbReference>
<evidence type="ECO:0000256" key="1">
    <source>
        <dbReference type="ARBA" id="ARBA00004383"/>
    </source>
</evidence>
<dbReference type="Pfam" id="PF03544">
    <property type="entry name" value="TonB_C"/>
    <property type="match status" value="1"/>
</dbReference>
<evidence type="ECO:0000259" key="10">
    <source>
        <dbReference type="PROSITE" id="PS52015"/>
    </source>
</evidence>
<keyword evidence="9" id="KW-0472">Membrane</keyword>
<evidence type="ECO:0000256" key="7">
    <source>
        <dbReference type="ARBA" id="ARBA00022927"/>
    </source>
</evidence>
<dbReference type="GO" id="GO:0015031">
    <property type="term" value="P:protein transport"/>
    <property type="evidence" value="ECO:0007669"/>
    <property type="project" value="UniProtKB-KW"/>
</dbReference>
<keyword evidence="7" id="KW-0653">Protein transport</keyword>
<dbReference type="PANTHER" id="PTHR33446">
    <property type="entry name" value="PROTEIN TONB-RELATED"/>
    <property type="match status" value="1"/>
</dbReference>
<comment type="subcellular location">
    <subcellularLocation>
        <location evidence="1">Cell inner membrane</location>
        <topology evidence="1">Single-pass membrane protein</topology>
        <orientation evidence="1">Periplasmic side</orientation>
    </subcellularLocation>
</comment>
<dbReference type="SUPFAM" id="SSF74653">
    <property type="entry name" value="TolA/TonB C-terminal domain"/>
    <property type="match status" value="1"/>
</dbReference>
<evidence type="ECO:0000256" key="2">
    <source>
        <dbReference type="ARBA" id="ARBA00006555"/>
    </source>
</evidence>
<evidence type="ECO:0000256" key="3">
    <source>
        <dbReference type="ARBA" id="ARBA00022448"/>
    </source>
</evidence>
<evidence type="ECO:0000313" key="11">
    <source>
        <dbReference type="EMBL" id="MBR8534477.1"/>
    </source>
</evidence>
<keyword evidence="8" id="KW-1133">Transmembrane helix</keyword>
<keyword evidence="6" id="KW-0812">Transmembrane</keyword>
<gene>
    <name evidence="11" type="ORF">KDU71_02815</name>
</gene>